<comment type="cofactor">
    <cofactor evidence="1">
        <name>FAD</name>
        <dbReference type="ChEBI" id="CHEBI:57692"/>
    </cofactor>
</comment>
<protein>
    <submittedName>
        <fullName evidence="6">Pyridine nucleotide-disulfide oxidoreductase</fullName>
    </submittedName>
</protein>
<dbReference type="SUPFAM" id="SSF51905">
    <property type="entry name" value="FAD/NAD(P)-binding domain"/>
    <property type="match status" value="2"/>
</dbReference>
<dbReference type="Pfam" id="PF07992">
    <property type="entry name" value="Pyr_redox_2"/>
    <property type="match status" value="1"/>
</dbReference>
<dbReference type="RefSeq" id="WP_120169017.1">
    <property type="nucleotide sequence ID" value="NZ_MCIB01000014.1"/>
</dbReference>
<comment type="caution">
    <text evidence="6">The sequence shown here is derived from an EMBL/GenBank/DDBJ whole genome shotgun (WGS) entry which is preliminary data.</text>
</comment>
<dbReference type="PANTHER" id="PTHR43429">
    <property type="entry name" value="PYRIDINE NUCLEOTIDE-DISULFIDE OXIDOREDUCTASE DOMAIN-CONTAINING"/>
    <property type="match status" value="1"/>
</dbReference>
<dbReference type="Gene3D" id="3.30.390.30">
    <property type="match status" value="1"/>
</dbReference>
<dbReference type="GO" id="GO:0016491">
    <property type="term" value="F:oxidoreductase activity"/>
    <property type="evidence" value="ECO:0007669"/>
    <property type="project" value="InterPro"/>
</dbReference>
<dbReference type="InterPro" id="IPR050260">
    <property type="entry name" value="FAD-bd_OxRdtase"/>
</dbReference>
<proteinExistence type="predicted"/>
<keyword evidence="2" id="KW-0285">Flavoprotein</keyword>
<dbReference type="OrthoDB" id="9807946at2"/>
<dbReference type="EMBL" id="MCIB01000014">
    <property type="protein sequence ID" value="RKD31939.1"/>
    <property type="molecule type" value="Genomic_DNA"/>
</dbReference>
<dbReference type="Proteomes" id="UP000284177">
    <property type="component" value="Unassembled WGS sequence"/>
</dbReference>
<feature type="domain" description="NADH-rubredoxin oxidoreductase C-terminal" evidence="5">
    <location>
        <begin position="313"/>
        <end position="382"/>
    </location>
</feature>
<organism evidence="6 7">
    <name type="scientific">Thermohalobacter berrensis</name>
    <dbReference type="NCBI Taxonomy" id="99594"/>
    <lineage>
        <taxon>Bacteria</taxon>
        <taxon>Bacillati</taxon>
        <taxon>Bacillota</taxon>
        <taxon>Tissierellia</taxon>
        <taxon>Tissierellales</taxon>
        <taxon>Thermohalobacteraceae</taxon>
        <taxon>Thermohalobacter</taxon>
    </lineage>
</organism>
<dbReference type="AlphaFoldDB" id="A0A419T3D2"/>
<feature type="domain" description="FAD/NAD(P)-binding" evidence="4">
    <location>
        <begin position="4"/>
        <end position="294"/>
    </location>
</feature>
<dbReference type="Gene3D" id="3.50.50.60">
    <property type="entry name" value="FAD/NAD(P)-binding domain"/>
    <property type="match status" value="2"/>
</dbReference>
<dbReference type="PANTHER" id="PTHR43429:SF3">
    <property type="entry name" value="NITRITE REDUCTASE [NAD(P)H]"/>
    <property type="match status" value="1"/>
</dbReference>
<evidence type="ECO:0000256" key="3">
    <source>
        <dbReference type="ARBA" id="ARBA00022827"/>
    </source>
</evidence>
<dbReference type="PRINTS" id="PR00469">
    <property type="entry name" value="PNDRDTASEII"/>
</dbReference>
<dbReference type="PRINTS" id="PR00368">
    <property type="entry name" value="FADPNR"/>
</dbReference>
<sequence>MSEKIVIVGNGIAAITAIKSIRQIDTVSEIHLFGDERFYPYNRVALSKGLINKLEEDKILLQKKDWYKENNVNLNIDTKVVSINTDRREVELSKGTKVSYTKLLLANGAKNRVPPVKGINKKGVLTLKTLQDARKIIDEIKDMETIVNIGGGIQGLETAWTLSKLGKKVIIAEISERLMPKELDKKASKILERAIKNHNIKVMLNTEVNEVLGENKVKGFKTKDGIVIECDGVVYSIGIKPNIDILEGTGIETNYGVIVNEKMETNVKDVYAAGDVAEYDNNIYGLWNIAIGQGKVAGYNMVGKEAIYEHIVPVTRLSAFNLSLFSMGDVNEADASEILVEDNSEKNSYKKILIKDNKVIGAVVIGNIKSSPVLKKAIENETDLSGIDYKNMSIDEFVDTLKSKKRKLIMK</sequence>
<keyword evidence="7" id="KW-1185">Reference proteome</keyword>
<evidence type="ECO:0000259" key="5">
    <source>
        <dbReference type="Pfam" id="PF18267"/>
    </source>
</evidence>
<dbReference type="InterPro" id="IPR041575">
    <property type="entry name" value="Rubredoxin_C"/>
</dbReference>
<evidence type="ECO:0000256" key="1">
    <source>
        <dbReference type="ARBA" id="ARBA00001974"/>
    </source>
</evidence>
<accession>A0A419T3D2</accession>
<dbReference type="Pfam" id="PF18267">
    <property type="entry name" value="Rubredoxin_C"/>
    <property type="match status" value="1"/>
</dbReference>
<reference evidence="6 7" key="1">
    <citation type="submission" date="2016-08" db="EMBL/GenBank/DDBJ databases">
        <title>Novel Firmicutes and Novel Genomes.</title>
        <authorList>
            <person name="Poppleton D.I."/>
            <person name="Gribaldo S."/>
        </authorList>
    </citation>
    <scope>NUCLEOTIDE SEQUENCE [LARGE SCALE GENOMIC DNA]</scope>
    <source>
        <strain evidence="6 7">CTT3</strain>
    </source>
</reference>
<evidence type="ECO:0000313" key="6">
    <source>
        <dbReference type="EMBL" id="RKD31939.1"/>
    </source>
</evidence>
<evidence type="ECO:0000313" key="7">
    <source>
        <dbReference type="Proteomes" id="UP000284177"/>
    </source>
</evidence>
<dbReference type="InterPro" id="IPR036188">
    <property type="entry name" value="FAD/NAD-bd_sf"/>
</dbReference>
<evidence type="ECO:0000256" key="2">
    <source>
        <dbReference type="ARBA" id="ARBA00022630"/>
    </source>
</evidence>
<name>A0A419T3D2_9FIRM</name>
<keyword evidence="3" id="KW-0274">FAD</keyword>
<dbReference type="InterPro" id="IPR016156">
    <property type="entry name" value="FAD/NAD-linked_Rdtase_dimer_sf"/>
</dbReference>
<evidence type="ECO:0000259" key="4">
    <source>
        <dbReference type="Pfam" id="PF07992"/>
    </source>
</evidence>
<dbReference type="InterPro" id="IPR023753">
    <property type="entry name" value="FAD/NAD-binding_dom"/>
</dbReference>
<gene>
    <name evidence="6" type="ORF">BET03_11705</name>
</gene>